<dbReference type="EMBL" id="AYZH01000020">
    <property type="protein sequence ID" value="KRN01506.1"/>
    <property type="molecule type" value="Genomic_DNA"/>
</dbReference>
<dbReference type="GO" id="GO:0032267">
    <property type="term" value="F:tRNA(Ile)-lysidine synthase activity"/>
    <property type="evidence" value="ECO:0007669"/>
    <property type="project" value="UniProtKB-EC"/>
</dbReference>
<evidence type="ECO:0000313" key="11">
    <source>
        <dbReference type="Proteomes" id="UP000051589"/>
    </source>
</evidence>
<evidence type="ECO:0000256" key="7">
    <source>
        <dbReference type="ARBA" id="ARBA00048539"/>
    </source>
</evidence>
<dbReference type="RefSeq" id="WP_061777237.1">
    <property type="nucleotide sequence ID" value="NZ_AYZH01000020.1"/>
</dbReference>
<evidence type="ECO:0000256" key="6">
    <source>
        <dbReference type="ARBA" id="ARBA00022840"/>
    </source>
</evidence>
<evidence type="ECO:0000256" key="8">
    <source>
        <dbReference type="HAMAP-Rule" id="MF_01161"/>
    </source>
</evidence>
<dbReference type="Pfam" id="PF01171">
    <property type="entry name" value="ATP_bind_3"/>
    <property type="match status" value="1"/>
</dbReference>
<dbReference type="EC" id="6.3.4.19" evidence="8"/>
<dbReference type="PATRIC" id="fig|1423803.3.peg.967"/>
<keyword evidence="2 8" id="KW-0963">Cytoplasm</keyword>
<dbReference type="NCBIfam" id="TIGR02432">
    <property type="entry name" value="lysidine_TilS_N"/>
    <property type="match status" value="1"/>
</dbReference>
<dbReference type="HAMAP" id="MF_01161">
    <property type="entry name" value="tRNA_Ile_lys_synt"/>
    <property type="match status" value="1"/>
</dbReference>
<dbReference type="InterPro" id="IPR012795">
    <property type="entry name" value="tRNA_Ile_lys_synt_N"/>
</dbReference>
<comment type="similarity">
    <text evidence="8">Belongs to the tRNA(Ile)-lysidine synthase family.</text>
</comment>
<dbReference type="OrthoDB" id="9807403at2"/>
<name>A0A0R2DC93_9LACO</name>
<dbReference type="NCBIfam" id="TIGR02433">
    <property type="entry name" value="lysidine_TilS_C"/>
    <property type="match status" value="1"/>
</dbReference>
<dbReference type="GO" id="GO:0005737">
    <property type="term" value="C:cytoplasm"/>
    <property type="evidence" value="ECO:0007669"/>
    <property type="project" value="UniProtKB-SubCell"/>
</dbReference>
<evidence type="ECO:0000313" key="10">
    <source>
        <dbReference type="EMBL" id="KRN01506.1"/>
    </source>
</evidence>
<dbReference type="SMART" id="SM00977">
    <property type="entry name" value="TilS_C"/>
    <property type="match status" value="1"/>
</dbReference>
<dbReference type="InterPro" id="IPR012094">
    <property type="entry name" value="tRNA_Ile_lys_synt"/>
</dbReference>
<dbReference type="Proteomes" id="UP000051589">
    <property type="component" value="Unassembled WGS sequence"/>
</dbReference>
<keyword evidence="5" id="KW-0547">Nucleotide-binding</keyword>
<comment type="catalytic activity">
    <reaction evidence="7 8">
        <text>cytidine(34) in tRNA(Ile2) + L-lysine + ATP = lysidine(34) in tRNA(Ile2) + AMP + diphosphate + H(+)</text>
        <dbReference type="Rhea" id="RHEA:43744"/>
        <dbReference type="Rhea" id="RHEA-COMP:10625"/>
        <dbReference type="Rhea" id="RHEA-COMP:10670"/>
        <dbReference type="ChEBI" id="CHEBI:15378"/>
        <dbReference type="ChEBI" id="CHEBI:30616"/>
        <dbReference type="ChEBI" id="CHEBI:32551"/>
        <dbReference type="ChEBI" id="CHEBI:33019"/>
        <dbReference type="ChEBI" id="CHEBI:82748"/>
        <dbReference type="ChEBI" id="CHEBI:83665"/>
        <dbReference type="ChEBI" id="CHEBI:456215"/>
        <dbReference type="EC" id="6.3.4.19"/>
    </reaction>
</comment>
<dbReference type="STRING" id="1423803.FD13_GL000968"/>
<sequence>MTLTERFREICQANGWNDPKQSGLVAVSTGIDSMVLLSLFLRLPVQERPQLTVVHVNHQLREQSAVEQAFLTDWCRQRRVPLVVRAWPVADHPLHGTEAAARAFRYRFFEDELAKRSANWVATAHQADEQVETILLKLIRGGQLDQLTGMAASRPLGVGQLIRPLLSFTKRELKTFAVAEGLPWYEDATNQELVASRNRIRQVILPQLREENPQVERHILGYAEQLQMILDLARPQVVTATAQVCISTAPITGSVERLLGQSEVNQTSILMKLLKQANPELSTEKSLLIQVQQLLSNSQRPTGMVQLGQGWVLEKRYQIFKVWRPKKSGEKSVEQFRFMVDLNHYHAIGCGRQLGLFEATASQREAVTQTVTLTPDQLPLQVRPWNQTDVLRLRNGHHQSVRRALINAKIPRDQRAQVSVLVTAKQEVLAALGVKWSVWPRQSHATAYHLILKRDEMKGEQHE</sequence>
<feature type="domain" description="Lysidine-tRNA(Ile) synthetase C-terminal" evidence="9">
    <location>
        <begin position="380"/>
        <end position="452"/>
    </location>
</feature>
<keyword evidence="11" id="KW-1185">Reference proteome</keyword>
<organism evidence="10 11">
    <name type="scientific">Levilactobacillus senmaizukei DSM 21775 = NBRC 103853</name>
    <dbReference type="NCBI Taxonomy" id="1423803"/>
    <lineage>
        <taxon>Bacteria</taxon>
        <taxon>Bacillati</taxon>
        <taxon>Bacillota</taxon>
        <taxon>Bacilli</taxon>
        <taxon>Lactobacillales</taxon>
        <taxon>Lactobacillaceae</taxon>
        <taxon>Levilactobacillus</taxon>
    </lineage>
</organism>
<proteinExistence type="inferred from homology"/>
<dbReference type="InterPro" id="IPR014729">
    <property type="entry name" value="Rossmann-like_a/b/a_fold"/>
</dbReference>
<gene>
    <name evidence="8" type="primary">tilS</name>
    <name evidence="10" type="ORF">FD13_GL000968</name>
</gene>
<dbReference type="AlphaFoldDB" id="A0A0R2DC93"/>
<evidence type="ECO:0000256" key="1">
    <source>
        <dbReference type="ARBA" id="ARBA00004496"/>
    </source>
</evidence>
<accession>A0A0R2DC93</accession>
<evidence type="ECO:0000259" key="9">
    <source>
        <dbReference type="SMART" id="SM00977"/>
    </source>
</evidence>
<comment type="subcellular location">
    <subcellularLocation>
        <location evidence="1 8">Cytoplasm</location>
    </subcellularLocation>
</comment>
<dbReference type="SUPFAM" id="SSF52402">
    <property type="entry name" value="Adenine nucleotide alpha hydrolases-like"/>
    <property type="match status" value="1"/>
</dbReference>
<protein>
    <recommendedName>
        <fullName evidence="8">tRNA(Ile)-lysidine synthase</fullName>
        <ecNumber evidence="8">6.3.4.19</ecNumber>
    </recommendedName>
    <alternativeName>
        <fullName evidence="8">tRNA(Ile)-2-lysyl-cytidine synthase</fullName>
    </alternativeName>
    <alternativeName>
        <fullName evidence="8">tRNA(Ile)-lysidine synthetase</fullName>
    </alternativeName>
</protein>
<evidence type="ECO:0000256" key="3">
    <source>
        <dbReference type="ARBA" id="ARBA00022598"/>
    </source>
</evidence>
<comment type="function">
    <text evidence="8">Ligates lysine onto the cytidine present at position 34 of the AUA codon-specific tRNA(Ile) that contains the anticodon CAU, in an ATP-dependent manner. Cytidine is converted to lysidine, thus changing the amino acid specificity of the tRNA from methionine to isoleucine.</text>
</comment>
<dbReference type="GO" id="GO:0006400">
    <property type="term" value="P:tRNA modification"/>
    <property type="evidence" value="ECO:0007669"/>
    <property type="project" value="UniProtKB-UniRule"/>
</dbReference>
<dbReference type="InterPro" id="IPR012796">
    <property type="entry name" value="Lysidine-tRNA-synth_C"/>
</dbReference>
<evidence type="ECO:0000256" key="5">
    <source>
        <dbReference type="ARBA" id="ARBA00022741"/>
    </source>
</evidence>
<keyword evidence="3 8" id="KW-0436">Ligase</keyword>
<dbReference type="CDD" id="cd01992">
    <property type="entry name" value="TilS_N"/>
    <property type="match status" value="1"/>
</dbReference>
<dbReference type="Gene3D" id="3.40.50.620">
    <property type="entry name" value="HUPs"/>
    <property type="match status" value="1"/>
</dbReference>
<keyword evidence="4 8" id="KW-0819">tRNA processing</keyword>
<evidence type="ECO:0000256" key="2">
    <source>
        <dbReference type="ARBA" id="ARBA00022490"/>
    </source>
</evidence>
<reference evidence="10 11" key="1">
    <citation type="journal article" date="2015" name="Genome Announc.">
        <title>Expanding the biotechnology potential of lactobacilli through comparative genomics of 213 strains and associated genera.</title>
        <authorList>
            <person name="Sun Z."/>
            <person name="Harris H.M."/>
            <person name="McCann A."/>
            <person name="Guo C."/>
            <person name="Argimon S."/>
            <person name="Zhang W."/>
            <person name="Yang X."/>
            <person name="Jeffery I.B."/>
            <person name="Cooney J.C."/>
            <person name="Kagawa T.F."/>
            <person name="Liu W."/>
            <person name="Song Y."/>
            <person name="Salvetti E."/>
            <person name="Wrobel A."/>
            <person name="Rasinkangas P."/>
            <person name="Parkhill J."/>
            <person name="Rea M.C."/>
            <person name="O'Sullivan O."/>
            <person name="Ritari J."/>
            <person name="Douillard F.P."/>
            <person name="Paul Ross R."/>
            <person name="Yang R."/>
            <person name="Briner A.E."/>
            <person name="Felis G.E."/>
            <person name="de Vos W.M."/>
            <person name="Barrangou R."/>
            <person name="Klaenhammer T.R."/>
            <person name="Caufield P.W."/>
            <person name="Cui Y."/>
            <person name="Zhang H."/>
            <person name="O'Toole P.W."/>
        </authorList>
    </citation>
    <scope>NUCLEOTIDE SEQUENCE [LARGE SCALE GENOMIC DNA]</scope>
    <source>
        <strain evidence="10 11">DSM 21775</strain>
    </source>
</reference>
<keyword evidence="6" id="KW-0067">ATP-binding</keyword>
<dbReference type="InterPro" id="IPR011063">
    <property type="entry name" value="TilS/TtcA_N"/>
</dbReference>
<dbReference type="PANTHER" id="PTHR43033:SF1">
    <property type="entry name" value="TRNA(ILE)-LYSIDINE SYNTHASE-RELATED"/>
    <property type="match status" value="1"/>
</dbReference>
<dbReference type="PANTHER" id="PTHR43033">
    <property type="entry name" value="TRNA(ILE)-LYSIDINE SYNTHASE-RELATED"/>
    <property type="match status" value="1"/>
</dbReference>
<dbReference type="GO" id="GO:0005524">
    <property type="term" value="F:ATP binding"/>
    <property type="evidence" value="ECO:0007669"/>
    <property type="project" value="UniProtKB-KW"/>
</dbReference>
<dbReference type="Pfam" id="PF11734">
    <property type="entry name" value="TilS_C"/>
    <property type="match status" value="1"/>
</dbReference>
<comment type="caution">
    <text evidence="8">Lacks conserved residue(s) required for the propagation of feature annotation.</text>
</comment>
<evidence type="ECO:0000256" key="4">
    <source>
        <dbReference type="ARBA" id="ARBA00022694"/>
    </source>
</evidence>
<dbReference type="SUPFAM" id="SSF56037">
    <property type="entry name" value="PheT/TilS domain"/>
    <property type="match status" value="1"/>
</dbReference>
<comment type="caution">
    <text evidence="10">The sequence shown here is derived from an EMBL/GenBank/DDBJ whole genome shotgun (WGS) entry which is preliminary data.</text>
</comment>